<reference evidence="1 2" key="1">
    <citation type="submission" date="2023-04" db="EMBL/GenBank/DDBJ databases">
        <title>Antarctic isolates genomes.</title>
        <authorList>
            <person name="Dimov S.G."/>
        </authorList>
    </citation>
    <scope>NUCLEOTIDE SEQUENCE [LARGE SCALE GENOMIC DNA]</scope>
    <source>
        <strain evidence="1 2">AL19</strain>
    </source>
</reference>
<sequence>MSVKENLFLQTLIPIYDDDDDLTTKEDFASYFYRVNHLAPNIPSSVLYDFIYLNFDMIAHRYVSLNFEKMKFSKEMWSTKKIYQNVKSDNMDSIDTLGYQLYTPLPKNRLQKYVLERRKWPLPIMILENKEGQHLNEYGRSLGQPFHLLEGHFRLNYLREIYRREPHTLPESFTVWKVTINE</sequence>
<dbReference type="RefSeq" id="WP_282356942.1">
    <property type="nucleotide sequence ID" value="NZ_JASBQV010000025.1"/>
</dbReference>
<keyword evidence="2" id="KW-1185">Reference proteome</keyword>
<proteinExistence type="predicted"/>
<accession>A0ABT6R4S2</accession>
<evidence type="ECO:0000313" key="2">
    <source>
        <dbReference type="Proteomes" id="UP001243286"/>
    </source>
</evidence>
<dbReference type="EMBL" id="JASBQV010000025">
    <property type="protein sequence ID" value="MDI3235954.1"/>
    <property type="molecule type" value="Genomic_DNA"/>
</dbReference>
<evidence type="ECO:0000313" key="1">
    <source>
        <dbReference type="EMBL" id="MDI3235954.1"/>
    </source>
</evidence>
<dbReference type="Proteomes" id="UP001243286">
    <property type="component" value="Unassembled WGS sequence"/>
</dbReference>
<protein>
    <submittedName>
        <fullName evidence="1">Uncharacterized protein</fullName>
    </submittedName>
</protein>
<organism evidence="1 2">
    <name type="scientific">Exiguobacterium antarcticum</name>
    <dbReference type="NCBI Taxonomy" id="132920"/>
    <lineage>
        <taxon>Bacteria</taxon>
        <taxon>Bacillati</taxon>
        <taxon>Bacillota</taxon>
        <taxon>Bacilli</taxon>
        <taxon>Bacillales</taxon>
        <taxon>Bacillales Family XII. Incertae Sedis</taxon>
        <taxon>Exiguobacterium</taxon>
    </lineage>
</organism>
<gene>
    <name evidence="1" type="ORF">QK289_13135</name>
</gene>
<name>A0ABT6R4S2_9BACL</name>
<comment type="caution">
    <text evidence="1">The sequence shown here is derived from an EMBL/GenBank/DDBJ whole genome shotgun (WGS) entry which is preliminary data.</text>
</comment>